<dbReference type="EC" id="2.7.7.42" evidence="9"/>
<keyword evidence="9" id="KW-0436">Ligase</keyword>
<keyword evidence="5" id="KW-0460">Magnesium</keyword>
<dbReference type="AlphaFoldDB" id="A0A7Z0DAX3"/>
<dbReference type="Gene3D" id="1.20.120.330">
    <property type="entry name" value="Nucleotidyltransferases domain 2"/>
    <property type="match status" value="2"/>
</dbReference>
<name>A0A7Z0DAX3_9ACTN</name>
<feature type="domain" description="PII-uridylyltransferase/Glutamine-synthetase adenylyltransferase" evidence="8">
    <location>
        <begin position="340"/>
        <end position="479"/>
    </location>
</feature>
<keyword evidence="3" id="KW-0547">Nucleotide-binding</keyword>
<dbReference type="GO" id="GO:0005829">
    <property type="term" value="C:cytosol"/>
    <property type="evidence" value="ECO:0007669"/>
    <property type="project" value="TreeGrafter"/>
</dbReference>
<dbReference type="InterPro" id="IPR043519">
    <property type="entry name" value="NT_sf"/>
</dbReference>
<evidence type="ECO:0000256" key="4">
    <source>
        <dbReference type="ARBA" id="ARBA00022840"/>
    </source>
</evidence>
<organism evidence="9 10">
    <name type="scientific">Naumannella cuiyingiana</name>
    <dbReference type="NCBI Taxonomy" id="1347891"/>
    <lineage>
        <taxon>Bacteria</taxon>
        <taxon>Bacillati</taxon>
        <taxon>Actinomycetota</taxon>
        <taxon>Actinomycetes</taxon>
        <taxon>Propionibacteriales</taxon>
        <taxon>Propionibacteriaceae</taxon>
        <taxon>Naumannella</taxon>
    </lineage>
</organism>
<sequence>MTRLDSLEGRLARVGFARPDEAAQVVRGWPAPAREVGVDQLARAADPDRALESLARLVDADPGLPARLAGDQDFAARLIALVGASDGAANDLAAGNPASAALVEDPGPRDRAGFEHELTAAVAAAGADPGARAEALRVAYRTAQLRIAARDLVADDPFAVVEPVGRELADLADATVAAALQLARDEVGPEAELVRLGVVALGKTGGRELNYVSDVDVLFVAEPAPDADGAAAVDTQRALAIGSKIASAVIGICSAHTRVGQIFPLDAALRPEGKAGPLVRTLASHRAYYEKWAKNWEFQAMLKARPMAGDAGLADAFTEMIAPLVWAAAERPEFLADLRAMRRRVVAEIPPREADREIKLGAGGLRDVEFTVQLLQLVHGRADDRIRARGTLAALAELIEHGYVGRSDGTSLGEAYRFLRALEHRVQLVGLRRTHLTPGDVSGWRRAGRSLGLADPAAEAEKRWRQTRRTVLALHQRMFYSPLLEAVARIPADGLRLTPQAAGQRLKALGYDDPDGALRHIAALTRGLSRKAEINRQLLPAMLAWFAEAPIPDHGLLAFRQVSEDLGDAPWFLRALRDEGMMGHRLATVLASSRYLLGLLQRDPQAVRILGDDADLTPRDRLELNAAMERAVAAKEGAGPRVNAVRSVRRRELFRIGAADVLGRLDSEQVAAALSDLTAATIYNALLVVLEDHPGAPELAIVAMGRWGGRELSYASDADAVVVMRDSGEEATRHAVSVVSELRTLLAAAGPEPGLQIDLDLRPDGKSGPLVRSLAAYQSYYAGRSEPWEAQALIRADTGAGGDELATELLSIMDATRWPEGGLDARALAQIRRLKDRMETERLPRGEEPRRHLKLGPGGLSDVEWTVQLIQLQHAHRVPGLRTPSTLRALAVAEQEKLINPADAAVLREAWTLAGTLRNKIMLVRGKKAEVLPSDTREFAAVADLMGDGTGGASHLEERWYRTSRRARRVTERIFYGDG</sequence>
<feature type="domain" description="PII-uridylyltransferase/Glutamine-synthetase adenylyltransferase" evidence="8">
    <location>
        <begin position="850"/>
        <end position="975"/>
    </location>
</feature>
<dbReference type="CDD" id="cd05401">
    <property type="entry name" value="NT_GlnE_GlnD_like"/>
    <property type="match status" value="2"/>
</dbReference>
<dbReference type="GO" id="GO:0008882">
    <property type="term" value="F:[glutamate-ammonia-ligase] adenylyltransferase activity"/>
    <property type="evidence" value="ECO:0007669"/>
    <property type="project" value="UniProtKB-EC"/>
</dbReference>
<proteinExistence type="predicted"/>
<dbReference type="PANTHER" id="PTHR30621:SF0">
    <property type="entry name" value="BIFUNCTIONAL GLUTAMINE SYNTHETASE ADENYLYLTRANSFERASE_ADENYLYL-REMOVING ENZYME"/>
    <property type="match status" value="1"/>
</dbReference>
<dbReference type="PANTHER" id="PTHR30621">
    <property type="entry name" value="GLUTAMINE SYNTHETASE ADENYLYLTRANSFERASE"/>
    <property type="match status" value="1"/>
</dbReference>
<evidence type="ECO:0000256" key="2">
    <source>
        <dbReference type="ARBA" id="ARBA00022695"/>
    </source>
</evidence>
<evidence type="ECO:0000256" key="1">
    <source>
        <dbReference type="ARBA" id="ARBA00022679"/>
    </source>
</evidence>
<keyword evidence="10" id="KW-1185">Reference proteome</keyword>
<keyword evidence="4" id="KW-0067">ATP-binding</keyword>
<feature type="domain" description="Glutamate-ammonia ligase adenylyltransferase repeated" evidence="7">
    <location>
        <begin position="77"/>
        <end position="319"/>
    </location>
</feature>
<dbReference type="SUPFAM" id="SSF81593">
    <property type="entry name" value="Nucleotidyltransferase substrate binding subunit/domain"/>
    <property type="match status" value="2"/>
</dbReference>
<dbReference type="EMBL" id="JACBZS010000001">
    <property type="protein sequence ID" value="NYI71979.1"/>
    <property type="molecule type" value="Genomic_DNA"/>
</dbReference>
<dbReference type="GO" id="GO:0016874">
    <property type="term" value="F:ligase activity"/>
    <property type="evidence" value="ECO:0007669"/>
    <property type="project" value="UniProtKB-KW"/>
</dbReference>
<dbReference type="InterPro" id="IPR005190">
    <property type="entry name" value="GlnE_rpt_dom"/>
</dbReference>
<evidence type="ECO:0000256" key="3">
    <source>
        <dbReference type="ARBA" id="ARBA00022741"/>
    </source>
</evidence>
<dbReference type="GO" id="GO:0005524">
    <property type="term" value="F:ATP binding"/>
    <property type="evidence" value="ECO:0007669"/>
    <property type="project" value="UniProtKB-KW"/>
</dbReference>
<dbReference type="GO" id="GO:0000820">
    <property type="term" value="P:regulation of glutamine family amino acid metabolic process"/>
    <property type="evidence" value="ECO:0007669"/>
    <property type="project" value="TreeGrafter"/>
</dbReference>
<comment type="caution">
    <text evidence="9">The sequence shown here is derived from an EMBL/GenBank/DDBJ whole genome shotgun (WGS) entry which is preliminary data.</text>
</comment>
<dbReference type="SUPFAM" id="SSF81301">
    <property type="entry name" value="Nucleotidyltransferase"/>
    <property type="match status" value="2"/>
</dbReference>
<evidence type="ECO:0000256" key="5">
    <source>
        <dbReference type="ARBA" id="ARBA00022842"/>
    </source>
</evidence>
<dbReference type="RefSeq" id="WP_179445732.1">
    <property type="nucleotide sequence ID" value="NZ_JACBZS010000001.1"/>
</dbReference>
<accession>A0A7Z0DAX3</accession>
<gene>
    <name evidence="9" type="ORF">GGQ54_002539</name>
</gene>
<reference evidence="9 10" key="1">
    <citation type="submission" date="2020-07" db="EMBL/GenBank/DDBJ databases">
        <title>Sequencing the genomes of 1000 actinobacteria strains.</title>
        <authorList>
            <person name="Klenk H.-P."/>
        </authorList>
    </citation>
    <scope>NUCLEOTIDE SEQUENCE [LARGE SCALE GENOMIC DNA]</scope>
    <source>
        <strain evidence="9 10">DSM 103164</strain>
    </source>
</reference>
<dbReference type="Gene3D" id="3.30.460.10">
    <property type="entry name" value="Beta Polymerase, domain 2"/>
    <property type="match status" value="2"/>
</dbReference>
<evidence type="ECO:0000259" key="7">
    <source>
        <dbReference type="Pfam" id="PF03710"/>
    </source>
</evidence>
<dbReference type="Pfam" id="PF03710">
    <property type="entry name" value="GlnE"/>
    <property type="match status" value="2"/>
</dbReference>
<evidence type="ECO:0000259" key="8">
    <source>
        <dbReference type="Pfam" id="PF08335"/>
    </source>
</evidence>
<evidence type="ECO:0000313" key="10">
    <source>
        <dbReference type="Proteomes" id="UP000527616"/>
    </source>
</evidence>
<dbReference type="InterPro" id="IPR023057">
    <property type="entry name" value="GlnE"/>
</dbReference>
<dbReference type="Proteomes" id="UP000527616">
    <property type="component" value="Unassembled WGS sequence"/>
</dbReference>
<keyword evidence="1 9" id="KW-0808">Transferase</keyword>
<evidence type="ECO:0000313" key="9">
    <source>
        <dbReference type="EMBL" id="NYI71979.1"/>
    </source>
</evidence>
<keyword evidence="6" id="KW-0511">Multifunctional enzyme</keyword>
<keyword evidence="2 9" id="KW-0548">Nucleotidyltransferase</keyword>
<protein>
    <submittedName>
        <fullName evidence="9">Glutamate-ammonia-ligase adenylyltransferase</fullName>
        <ecNumber evidence="9">2.7.7.42</ecNumber>
    </submittedName>
</protein>
<dbReference type="InterPro" id="IPR013546">
    <property type="entry name" value="PII_UdlTrfase/GS_AdlTrfase"/>
</dbReference>
<dbReference type="Pfam" id="PF08335">
    <property type="entry name" value="GlnD_UR_UTase"/>
    <property type="match status" value="2"/>
</dbReference>
<dbReference type="NCBIfam" id="NF010707">
    <property type="entry name" value="PRK14109.1"/>
    <property type="match status" value="1"/>
</dbReference>
<feature type="domain" description="Glutamate-ammonia ligase adenylyltransferase repeated" evidence="7">
    <location>
        <begin position="585"/>
        <end position="808"/>
    </location>
</feature>
<evidence type="ECO:0000256" key="6">
    <source>
        <dbReference type="ARBA" id="ARBA00023268"/>
    </source>
</evidence>